<comment type="caution">
    <text evidence="2">The sequence shown here is derived from an EMBL/GenBank/DDBJ whole genome shotgun (WGS) entry which is preliminary data.</text>
</comment>
<evidence type="ECO:0000313" key="1">
    <source>
        <dbReference type="EMBL" id="HFQ79461.1"/>
    </source>
</evidence>
<dbReference type="EMBL" id="DTDH01000009">
    <property type="protein sequence ID" value="HGT97879.1"/>
    <property type="molecule type" value="Genomic_DNA"/>
</dbReference>
<accession>A0A7J3MWK9</accession>
<name>A0A7J3MWK9_9CREN</name>
<reference evidence="2" key="1">
    <citation type="journal article" date="2020" name="mSystems">
        <title>Genome- and Community-Level Interaction Insights into Carbon Utilization and Element Cycling Functions of Hydrothermarchaeota in Hydrothermal Sediment.</title>
        <authorList>
            <person name="Zhou Z."/>
            <person name="Liu Y."/>
            <person name="Xu W."/>
            <person name="Pan J."/>
            <person name="Luo Z.H."/>
            <person name="Li M."/>
        </authorList>
    </citation>
    <scope>NUCLEOTIDE SEQUENCE [LARGE SCALE GENOMIC DNA]</scope>
    <source>
        <strain evidence="1">SpSt-629</strain>
        <strain evidence="2">SpSt-688</strain>
    </source>
</reference>
<dbReference type="AlphaFoldDB" id="A0A7J3MWK9"/>
<evidence type="ECO:0000313" key="2">
    <source>
        <dbReference type="EMBL" id="HGT97879.1"/>
    </source>
</evidence>
<sequence>MNNVGVQKIIIDNHREIAIVNVNQDTVIAIIDAVVKATKRDEYVELTSFSIVEIARKKIVAVHICENAYGYTLYEEALCLKNQDTCTVMSYIAYIMCNEGSCEEEKLINTVKCIASRY</sequence>
<organism evidence="2">
    <name type="scientific">Ignisphaera aggregans</name>
    <dbReference type="NCBI Taxonomy" id="334771"/>
    <lineage>
        <taxon>Archaea</taxon>
        <taxon>Thermoproteota</taxon>
        <taxon>Thermoprotei</taxon>
        <taxon>Desulfurococcales</taxon>
        <taxon>Desulfurococcaceae</taxon>
        <taxon>Ignisphaera</taxon>
    </lineage>
</organism>
<gene>
    <name evidence="1" type="ORF">ENT99_07195</name>
    <name evidence="2" type="ORF">ENU64_00420</name>
</gene>
<proteinExistence type="predicted"/>
<dbReference type="EMBL" id="DTAU01000137">
    <property type="protein sequence ID" value="HFQ79461.1"/>
    <property type="molecule type" value="Genomic_DNA"/>
</dbReference>
<protein>
    <submittedName>
        <fullName evidence="2">Uncharacterized protein</fullName>
    </submittedName>
</protein>